<evidence type="ECO:0000256" key="1">
    <source>
        <dbReference type="SAM" id="MobiDB-lite"/>
    </source>
</evidence>
<dbReference type="AlphaFoldDB" id="A0A7S0JVS4"/>
<feature type="compositionally biased region" description="Gly residues" evidence="1">
    <location>
        <begin position="156"/>
        <end position="170"/>
    </location>
</feature>
<proteinExistence type="predicted"/>
<dbReference type="EMBL" id="HBET01008361">
    <property type="protein sequence ID" value="CAD8561271.1"/>
    <property type="molecule type" value="Transcribed_RNA"/>
</dbReference>
<feature type="transmembrane region" description="Helical" evidence="2">
    <location>
        <begin position="335"/>
        <end position="359"/>
    </location>
</feature>
<reference evidence="3" key="1">
    <citation type="submission" date="2021-01" db="EMBL/GenBank/DDBJ databases">
        <authorList>
            <person name="Corre E."/>
            <person name="Pelletier E."/>
            <person name="Niang G."/>
            <person name="Scheremetjew M."/>
            <person name="Finn R."/>
            <person name="Kale V."/>
            <person name="Holt S."/>
            <person name="Cochrane G."/>
            <person name="Meng A."/>
            <person name="Brown T."/>
            <person name="Cohen L."/>
        </authorList>
    </citation>
    <scope>NUCLEOTIDE SEQUENCE</scope>
    <source>
        <strain evidence="3">E4-10</strain>
    </source>
</reference>
<feature type="compositionally biased region" description="Low complexity" evidence="1">
    <location>
        <begin position="203"/>
        <end position="213"/>
    </location>
</feature>
<feature type="region of interest" description="Disordered" evidence="1">
    <location>
        <begin position="141"/>
        <end position="171"/>
    </location>
</feature>
<keyword evidence="2" id="KW-0812">Transmembrane</keyword>
<feature type="region of interest" description="Disordered" evidence="1">
    <location>
        <begin position="203"/>
        <end position="233"/>
    </location>
</feature>
<accession>A0A7S0JVS4</accession>
<evidence type="ECO:0000256" key="2">
    <source>
        <dbReference type="SAM" id="Phobius"/>
    </source>
</evidence>
<protein>
    <submittedName>
        <fullName evidence="3">Uncharacterized protein</fullName>
    </submittedName>
</protein>
<organism evidence="3">
    <name type="scientific">Cafeteria roenbergensis</name>
    <name type="common">Marine flagellate</name>
    <dbReference type="NCBI Taxonomy" id="33653"/>
    <lineage>
        <taxon>Eukaryota</taxon>
        <taxon>Sar</taxon>
        <taxon>Stramenopiles</taxon>
        <taxon>Bigyra</taxon>
        <taxon>Opalozoa</taxon>
        <taxon>Bicosoecida</taxon>
        <taxon>Cafeteriaceae</taxon>
        <taxon>Cafeteria</taxon>
    </lineage>
</organism>
<keyword evidence="2" id="KW-1133">Transmembrane helix</keyword>
<evidence type="ECO:0000313" key="3">
    <source>
        <dbReference type="EMBL" id="CAD8561271.1"/>
    </source>
</evidence>
<sequence length="367" mass="37294">MAAGPATGSEDHGYLPSLGASGRVPADLGLLADLAALDRAVASALPAEASADDVSGWVAAAEALRSIAITGQSERRGQSRASQEAVALSQAVVARANALASAVSALQPLDATAIGLATPLEFELEPQPQPQLQYRPQWERLQPASSPGEHPRRGSAGSGSAGGPGEGAAAGGVFALAEPGGWEAWLAAQLDTADETADAEVTATRAAASAATPAPAPEWQGRTRDRAPSHGSVARLRARAERLRLMESHVASAARERVAHESAAGHGSVRDTSGESALAELEGVTDGLLGSAGGISSALAEGTSRVEAVRAGVRANQRRADACIAELGQSNRSSWMALLNHLAALAAAVVAFVITYMVIRVMPRGSL</sequence>
<keyword evidence="2" id="KW-0472">Membrane</keyword>
<name>A0A7S0JVS4_CAFRO</name>
<gene>
    <name evidence="3" type="ORF">CROE0942_LOCUS5648</name>
</gene>